<dbReference type="Pfam" id="PF07686">
    <property type="entry name" value="V-set"/>
    <property type="match status" value="1"/>
</dbReference>
<dbReference type="EMBL" id="KB100312">
    <property type="protein sequence ID" value="ELK37609.1"/>
    <property type="molecule type" value="Genomic_DNA"/>
</dbReference>
<feature type="domain" description="Ig-like" evidence="4">
    <location>
        <begin position="51"/>
        <end position="159"/>
    </location>
</feature>
<gene>
    <name evidence="5" type="ORF">MDA_GLEAN10000510</name>
</gene>
<dbReference type="InterPro" id="IPR013106">
    <property type="entry name" value="Ig_V-set"/>
</dbReference>
<dbReference type="Gene3D" id="2.60.40.10">
    <property type="entry name" value="Immunoglobulins"/>
    <property type="match status" value="1"/>
</dbReference>
<dbReference type="GO" id="GO:0009897">
    <property type="term" value="C:external side of plasma membrane"/>
    <property type="evidence" value="ECO:0007669"/>
    <property type="project" value="TreeGrafter"/>
</dbReference>
<evidence type="ECO:0000256" key="2">
    <source>
        <dbReference type="ARBA" id="ARBA00023136"/>
    </source>
</evidence>
<dbReference type="PANTHER" id="PTHR24100:SF139">
    <property type="entry name" value="BUTYROPHILIN SUBFAMILY 2 MEMBER A2"/>
    <property type="match status" value="1"/>
</dbReference>
<evidence type="ECO:0000313" key="6">
    <source>
        <dbReference type="Proteomes" id="UP000010556"/>
    </source>
</evidence>
<keyword evidence="2" id="KW-0472">Membrane</keyword>
<dbReference type="InterPro" id="IPR013783">
    <property type="entry name" value="Ig-like_fold"/>
</dbReference>
<dbReference type="CDD" id="cd05713">
    <property type="entry name" value="IgV_MOG_like"/>
    <property type="match status" value="1"/>
</dbReference>
<dbReference type="InterPro" id="IPR036179">
    <property type="entry name" value="Ig-like_dom_sf"/>
</dbReference>
<sequence>MRHQHKALGSPCLSDLMKQRVSPIYHGSLISLHLSFQMLILDAGAFQVQGPHEPLVAILGGEAELPCFLLPPQNVKNMEIRWTRSLPSHVVHLYENGRDKPEEAMVEYLGRTELVKNVMPKGIVVLRILNVQPSDNGQYCCAFKNGSFYNDTVIELKVAGLLPGGLDLSWQSDIPLAAREPSGHVHFPAGSRPKLQSDILSTAEEVGEASTTTAILAAVSLACG</sequence>
<evidence type="ECO:0000256" key="1">
    <source>
        <dbReference type="ARBA" id="ARBA00004370"/>
    </source>
</evidence>
<keyword evidence="3" id="KW-0393">Immunoglobulin domain</keyword>
<dbReference type="GO" id="GO:0050852">
    <property type="term" value="P:T cell receptor signaling pathway"/>
    <property type="evidence" value="ECO:0007669"/>
    <property type="project" value="TreeGrafter"/>
</dbReference>
<protein>
    <submittedName>
        <fullName evidence="5">Selection and upkeep of intraepithelial T-cells protein 4</fullName>
    </submittedName>
</protein>
<dbReference type="PROSITE" id="PS50835">
    <property type="entry name" value="IG_LIKE"/>
    <property type="match status" value="1"/>
</dbReference>
<keyword evidence="6" id="KW-1185">Reference proteome</keyword>
<evidence type="ECO:0000259" key="4">
    <source>
        <dbReference type="PROSITE" id="PS50835"/>
    </source>
</evidence>
<dbReference type="SUPFAM" id="SSF48726">
    <property type="entry name" value="Immunoglobulin"/>
    <property type="match status" value="1"/>
</dbReference>
<dbReference type="SMART" id="SM00409">
    <property type="entry name" value="IG"/>
    <property type="match status" value="1"/>
</dbReference>
<organism evidence="5 6">
    <name type="scientific">Myotis davidii</name>
    <name type="common">David's myotis</name>
    <dbReference type="NCBI Taxonomy" id="225400"/>
    <lineage>
        <taxon>Eukaryota</taxon>
        <taxon>Metazoa</taxon>
        <taxon>Chordata</taxon>
        <taxon>Craniata</taxon>
        <taxon>Vertebrata</taxon>
        <taxon>Euteleostomi</taxon>
        <taxon>Mammalia</taxon>
        <taxon>Eutheria</taxon>
        <taxon>Laurasiatheria</taxon>
        <taxon>Chiroptera</taxon>
        <taxon>Yangochiroptera</taxon>
        <taxon>Vespertilionidae</taxon>
        <taxon>Myotis</taxon>
    </lineage>
</organism>
<comment type="subcellular location">
    <subcellularLocation>
        <location evidence="1">Membrane</location>
    </subcellularLocation>
</comment>
<dbReference type="InterPro" id="IPR007110">
    <property type="entry name" value="Ig-like_dom"/>
</dbReference>
<dbReference type="FunFam" id="2.60.40.10:FF:000208">
    <property type="entry name" value="Butyrophilin subfamily 1 member A1"/>
    <property type="match status" value="1"/>
</dbReference>
<dbReference type="GO" id="GO:0005102">
    <property type="term" value="F:signaling receptor binding"/>
    <property type="evidence" value="ECO:0007669"/>
    <property type="project" value="TreeGrafter"/>
</dbReference>
<dbReference type="InterPro" id="IPR003599">
    <property type="entry name" value="Ig_sub"/>
</dbReference>
<name>L5MG73_MYODS</name>
<evidence type="ECO:0000256" key="3">
    <source>
        <dbReference type="ARBA" id="ARBA00023319"/>
    </source>
</evidence>
<reference evidence="6" key="1">
    <citation type="journal article" date="2013" name="Science">
        <title>Comparative analysis of bat genomes provides insight into the evolution of flight and immunity.</title>
        <authorList>
            <person name="Zhang G."/>
            <person name="Cowled C."/>
            <person name="Shi Z."/>
            <person name="Huang Z."/>
            <person name="Bishop-Lilly K.A."/>
            <person name="Fang X."/>
            <person name="Wynne J.W."/>
            <person name="Xiong Z."/>
            <person name="Baker M.L."/>
            <person name="Zhao W."/>
            <person name="Tachedjian M."/>
            <person name="Zhu Y."/>
            <person name="Zhou P."/>
            <person name="Jiang X."/>
            <person name="Ng J."/>
            <person name="Yang L."/>
            <person name="Wu L."/>
            <person name="Xiao J."/>
            <person name="Feng Y."/>
            <person name="Chen Y."/>
            <person name="Sun X."/>
            <person name="Zhang Y."/>
            <person name="Marsh G.A."/>
            <person name="Crameri G."/>
            <person name="Broder C.C."/>
            <person name="Frey K.G."/>
            <person name="Wang L.F."/>
            <person name="Wang J."/>
        </authorList>
    </citation>
    <scope>NUCLEOTIDE SEQUENCE [LARGE SCALE GENOMIC DNA]</scope>
</reference>
<dbReference type="PANTHER" id="PTHR24100">
    <property type="entry name" value="BUTYROPHILIN"/>
    <property type="match status" value="1"/>
</dbReference>
<evidence type="ECO:0000313" key="5">
    <source>
        <dbReference type="EMBL" id="ELK37609.1"/>
    </source>
</evidence>
<dbReference type="Proteomes" id="UP000010556">
    <property type="component" value="Unassembled WGS sequence"/>
</dbReference>
<proteinExistence type="predicted"/>
<dbReference type="InterPro" id="IPR050504">
    <property type="entry name" value="IgSF_BTN/MOG"/>
</dbReference>
<dbReference type="SMART" id="SM00406">
    <property type="entry name" value="IGv"/>
    <property type="match status" value="1"/>
</dbReference>
<dbReference type="AlphaFoldDB" id="L5MG73"/>
<accession>L5MG73</accession>
<dbReference type="GO" id="GO:0001817">
    <property type="term" value="P:regulation of cytokine production"/>
    <property type="evidence" value="ECO:0007669"/>
    <property type="project" value="TreeGrafter"/>
</dbReference>